<proteinExistence type="predicted"/>
<evidence type="ECO:0000313" key="2">
    <source>
        <dbReference type="Proteomes" id="UP000016842"/>
    </source>
</evidence>
<gene>
    <name evidence="1" type="ORF">Q644_20670</name>
</gene>
<name>U4VFU5_9HYPH</name>
<comment type="caution">
    <text evidence="1">The sequence shown here is derived from an EMBL/GenBank/DDBJ whole genome shotgun (WGS) entry which is preliminary data.</text>
</comment>
<dbReference type="AlphaFoldDB" id="U4VFU5"/>
<evidence type="ECO:0000313" key="1">
    <source>
        <dbReference type="EMBL" id="ERM01631.1"/>
    </source>
</evidence>
<accession>U4VFU5</accession>
<dbReference type="Proteomes" id="UP000016842">
    <property type="component" value="Unassembled WGS sequence"/>
</dbReference>
<sequence>MSEVLGFNGVVVTKSFALLLWIGLICYPQLAAASCTRAAGAADLMTQRQLSALRAMERSRGCKGGATNVEVSSIRVVILPSVLLKSSGNSRPVRFLLGRVPNSRLRRKLQK</sequence>
<protein>
    <submittedName>
        <fullName evidence="1">Uncharacterized protein</fullName>
    </submittedName>
</protein>
<dbReference type="EMBL" id="ASXJ01000146">
    <property type="protein sequence ID" value="ERM01631.1"/>
    <property type="molecule type" value="Genomic_DNA"/>
</dbReference>
<organism evidence="1 2">
    <name type="scientific">Brucella intermedia 229E</name>
    <dbReference type="NCBI Taxonomy" id="1337887"/>
    <lineage>
        <taxon>Bacteria</taxon>
        <taxon>Pseudomonadati</taxon>
        <taxon>Pseudomonadota</taxon>
        <taxon>Alphaproteobacteria</taxon>
        <taxon>Hyphomicrobiales</taxon>
        <taxon>Brucellaceae</taxon>
        <taxon>Brucella/Ochrobactrum group</taxon>
        <taxon>Brucella</taxon>
    </lineage>
</organism>
<reference evidence="1 2" key="1">
    <citation type="journal article" date="2014" name="FEMS Microbiol. Lett.">
        <title>Genome sequencing analysis reveals virulence-related gene content of Ochrobactrum intermedium strain 229E, a urease-positive strain isolated from the human gastric niche.</title>
        <authorList>
            <person name="Kulkarni G.J."/>
            <person name="Shetty S."/>
            <person name="Dharne M.S."/>
            <person name="Shouche Y.S."/>
        </authorList>
    </citation>
    <scope>NUCLEOTIDE SEQUENCE [LARGE SCALE GENOMIC DNA]</scope>
    <source>
        <strain evidence="1 2">229E</strain>
    </source>
</reference>